<evidence type="ECO:0000256" key="3">
    <source>
        <dbReference type="ARBA" id="ARBA00022694"/>
    </source>
</evidence>
<protein>
    <submittedName>
        <fullName evidence="12">Phosphatase</fullName>
        <ecNumber evidence="12">2.7.7.72</ecNumber>
    </submittedName>
</protein>
<dbReference type="EMBL" id="CDOK01000081">
    <property type="protein sequence ID" value="CEN48366.1"/>
    <property type="molecule type" value="Genomic_DNA"/>
</dbReference>
<keyword evidence="3" id="KW-0819">tRNA processing</keyword>
<dbReference type="Gene3D" id="1.10.3090.10">
    <property type="entry name" value="cca-adding enzyme, domain 2"/>
    <property type="match status" value="1"/>
</dbReference>
<dbReference type="Pfam" id="PF12627">
    <property type="entry name" value="PolyA_pol_RNAbd"/>
    <property type="match status" value="1"/>
</dbReference>
<keyword evidence="7" id="KW-0692">RNA repair</keyword>
<accession>A0A0B7I0Z7</accession>
<dbReference type="SUPFAM" id="SSF81301">
    <property type="entry name" value="Nucleotidyltransferase"/>
    <property type="match status" value="1"/>
</dbReference>
<dbReference type="Pfam" id="PF01966">
    <property type="entry name" value="HD"/>
    <property type="match status" value="1"/>
</dbReference>
<evidence type="ECO:0000256" key="11">
    <source>
        <dbReference type="RuleBase" id="RU003953"/>
    </source>
</evidence>
<keyword evidence="2 11" id="KW-0808">Transferase</keyword>
<evidence type="ECO:0000313" key="12">
    <source>
        <dbReference type="EMBL" id="CEN48366.1"/>
    </source>
</evidence>
<dbReference type="CDD" id="cd00077">
    <property type="entry name" value="HDc"/>
    <property type="match status" value="1"/>
</dbReference>
<dbReference type="InterPro" id="IPR003607">
    <property type="entry name" value="HD/PDEase_dom"/>
</dbReference>
<dbReference type="InterPro" id="IPR006674">
    <property type="entry name" value="HD_domain"/>
</dbReference>
<evidence type="ECO:0000313" key="13">
    <source>
        <dbReference type="Proteomes" id="UP000039370"/>
    </source>
</evidence>
<evidence type="ECO:0000256" key="7">
    <source>
        <dbReference type="ARBA" id="ARBA00022800"/>
    </source>
</evidence>
<sequence length="472" mass="54186">MSQNHKEALKDPIFLLISQVANEIALESYVVGGFVRDFLLGRRLPKDIDIVCIGSGISLAEKVAEKLCGNPKVSVYKNFGTAMIKAKDLDLEFVGARKESYQSNSRKPYVESGSLQDDQNRRDFTINAMALSLSQADFGALIDPFDGVSDLKNKIIRTPLDPDITYSDDPLRMMRAIRFACQLNFQIQEESLLAITRNKERIKIISNERIVDELHKILACEKPSVGLKLLYTTGLLHYILPELIQLQGVEEKEGQLHKDNFWHTLEVVDNIAQHTDNLWLRWAALLHDIGKAPTKRFDKKIGWTFHGHEFLGSKMVFQIFKRLRMPLNEKMKYVQKMVRMSSRPIVIAEDVVTDSAVRRLVFDAGDDFEDLMTLCEADITTKNPKKFQKYHRNFQIVRQKVVEVEEKDHIRNFQPPISGEEIMAIFNLKPSPEIGILKEAIKEAILEGKIPNEYEAAKTFMFEKARKMQLKF</sequence>
<dbReference type="GO" id="GO:0004810">
    <property type="term" value="F:CCA tRNA nucleotidyltransferase activity"/>
    <property type="evidence" value="ECO:0007669"/>
    <property type="project" value="UniProtKB-EC"/>
</dbReference>
<dbReference type="EC" id="2.7.7.72" evidence="12"/>
<evidence type="ECO:0000256" key="8">
    <source>
        <dbReference type="ARBA" id="ARBA00022840"/>
    </source>
</evidence>
<dbReference type="Gene3D" id="3.30.460.10">
    <property type="entry name" value="Beta Polymerase, domain 2"/>
    <property type="match status" value="1"/>
</dbReference>
<dbReference type="InterPro" id="IPR043519">
    <property type="entry name" value="NT_sf"/>
</dbReference>
<dbReference type="PANTHER" id="PTHR47545:SF1">
    <property type="entry name" value="MULTIFUNCTIONAL CCA PROTEIN"/>
    <property type="match status" value="1"/>
</dbReference>
<dbReference type="InterPro" id="IPR006675">
    <property type="entry name" value="HDIG_dom"/>
</dbReference>
<dbReference type="GO" id="GO:0005524">
    <property type="term" value="F:ATP binding"/>
    <property type="evidence" value="ECO:0007669"/>
    <property type="project" value="UniProtKB-KW"/>
</dbReference>
<dbReference type="GO" id="GO:0008033">
    <property type="term" value="P:tRNA processing"/>
    <property type="evidence" value="ECO:0007669"/>
    <property type="project" value="UniProtKB-KW"/>
</dbReference>
<keyword evidence="10 11" id="KW-0694">RNA-binding</keyword>
<keyword evidence="5" id="KW-0479">Metal-binding</keyword>
<dbReference type="InterPro" id="IPR002646">
    <property type="entry name" value="PolA_pol_head_dom"/>
</dbReference>
<dbReference type="Proteomes" id="UP000039370">
    <property type="component" value="Unassembled WGS sequence"/>
</dbReference>
<evidence type="ECO:0000256" key="5">
    <source>
        <dbReference type="ARBA" id="ARBA00022723"/>
    </source>
</evidence>
<dbReference type="PANTHER" id="PTHR47545">
    <property type="entry name" value="MULTIFUNCTIONAL CCA PROTEIN"/>
    <property type="match status" value="1"/>
</dbReference>
<evidence type="ECO:0000256" key="6">
    <source>
        <dbReference type="ARBA" id="ARBA00022741"/>
    </source>
</evidence>
<dbReference type="GO" id="GO:0046872">
    <property type="term" value="F:metal ion binding"/>
    <property type="evidence" value="ECO:0007669"/>
    <property type="project" value="UniProtKB-KW"/>
</dbReference>
<proteinExistence type="inferred from homology"/>
<comment type="similarity">
    <text evidence="11">Belongs to the tRNA nucleotidyltransferase/poly(A) polymerase family.</text>
</comment>
<gene>
    <name evidence="12" type="ORF">CCAN11_1710004</name>
</gene>
<dbReference type="RefSeq" id="WP_041985276.1">
    <property type="nucleotide sequence ID" value="NZ_BQMG01000015.1"/>
</dbReference>
<evidence type="ECO:0000256" key="9">
    <source>
        <dbReference type="ARBA" id="ARBA00022842"/>
    </source>
</evidence>
<organism evidence="12 13">
    <name type="scientific">Capnocytophaga canimorsus</name>
    <dbReference type="NCBI Taxonomy" id="28188"/>
    <lineage>
        <taxon>Bacteria</taxon>
        <taxon>Pseudomonadati</taxon>
        <taxon>Bacteroidota</taxon>
        <taxon>Flavobacteriia</taxon>
        <taxon>Flavobacteriales</taxon>
        <taxon>Flavobacteriaceae</taxon>
        <taxon>Capnocytophaga</taxon>
    </lineage>
</organism>
<dbReference type="GO" id="GO:0042245">
    <property type="term" value="P:RNA repair"/>
    <property type="evidence" value="ECO:0007669"/>
    <property type="project" value="UniProtKB-KW"/>
</dbReference>
<evidence type="ECO:0000256" key="4">
    <source>
        <dbReference type="ARBA" id="ARBA00022695"/>
    </source>
</evidence>
<evidence type="ECO:0000256" key="2">
    <source>
        <dbReference type="ARBA" id="ARBA00022679"/>
    </source>
</evidence>
<keyword evidence="6" id="KW-0547">Nucleotide-binding</keyword>
<keyword evidence="4 12" id="KW-0548">Nucleotidyltransferase</keyword>
<name>A0A0B7I0Z7_9FLAO</name>
<evidence type="ECO:0000256" key="10">
    <source>
        <dbReference type="ARBA" id="ARBA00022884"/>
    </source>
</evidence>
<dbReference type="Gene3D" id="1.10.246.80">
    <property type="match status" value="1"/>
</dbReference>
<dbReference type="Pfam" id="PF01743">
    <property type="entry name" value="PolyA_pol"/>
    <property type="match status" value="1"/>
</dbReference>
<reference evidence="12 13" key="1">
    <citation type="submission" date="2015-01" db="EMBL/GenBank/DDBJ databases">
        <authorList>
            <person name="MANFREDI Pablo"/>
        </authorList>
    </citation>
    <scope>NUCLEOTIDE SEQUENCE [LARGE SCALE GENOMIC DNA]</scope>
    <source>
        <strain evidence="12 13">Cc11</strain>
    </source>
</reference>
<keyword evidence="8" id="KW-0067">ATP-binding</keyword>
<dbReference type="GO" id="GO:0003723">
    <property type="term" value="F:RNA binding"/>
    <property type="evidence" value="ECO:0007669"/>
    <property type="project" value="UniProtKB-KW"/>
</dbReference>
<comment type="cofactor">
    <cofactor evidence="1">
        <name>Mg(2+)</name>
        <dbReference type="ChEBI" id="CHEBI:18420"/>
    </cofactor>
</comment>
<dbReference type="FunFam" id="3.30.460.10:FF:000033">
    <property type="entry name" value="Poly A polymerase head domain protein"/>
    <property type="match status" value="1"/>
</dbReference>
<keyword evidence="9" id="KW-0460">Magnesium</keyword>
<evidence type="ECO:0000256" key="1">
    <source>
        <dbReference type="ARBA" id="ARBA00001946"/>
    </source>
</evidence>
<dbReference type="InterPro" id="IPR050124">
    <property type="entry name" value="tRNA_CCA-adding_enzyme"/>
</dbReference>
<dbReference type="AlphaFoldDB" id="A0A0B7I0Z7"/>
<dbReference type="InterPro" id="IPR032828">
    <property type="entry name" value="PolyA_RNA-bd"/>
</dbReference>
<dbReference type="SUPFAM" id="SSF81891">
    <property type="entry name" value="Poly A polymerase C-terminal region-like"/>
    <property type="match status" value="1"/>
</dbReference>
<dbReference type="CDD" id="cd05398">
    <property type="entry name" value="NT_ClassII-CCAase"/>
    <property type="match status" value="1"/>
</dbReference>
<dbReference type="NCBIfam" id="TIGR00277">
    <property type="entry name" value="HDIG"/>
    <property type="match status" value="1"/>
</dbReference>